<reference evidence="1" key="1">
    <citation type="submission" date="2023-04" db="EMBL/GenBank/DDBJ databases">
        <title>Draft Genome sequencing of Naganishia species isolated from polar environments using Oxford Nanopore Technology.</title>
        <authorList>
            <person name="Leo P."/>
            <person name="Venkateswaran K."/>
        </authorList>
    </citation>
    <scope>NUCLEOTIDE SEQUENCE</scope>
    <source>
        <strain evidence="1">DBVPG 5303</strain>
    </source>
</reference>
<protein>
    <submittedName>
        <fullName evidence="1">Uncharacterized protein</fullName>
    </submittedName>
</protein>
<evidence type="ECO:0000313" key="2">
    <source>
        <dbReference type="Proteomes" id="UP001234202"/>
    </source>
</evidence>
<name>A0ACC2XMW1_9TREE</name>
<dbReference type="Proteomes" id="UP001234202">
    <property type="component" value="Unassembled WGS sequence"/>
</dbReference>
<proteinExistence type="predicted"/>
<dbReference type="EMBL" id="JASBWV010000009">
    <property type="protein sequence ID" value="KAJ9124710.1"/>
    <property type="molecule type" value="Genomic_DNA"/>
</dbReference>
<sequence length="651" mass="71603">MDALLASAGPIPEKSHNKPKPRRALPHQKVNRGAGKDSIDSSLHSILPQTRLAPSLHSHLKDVQPSNQLSKIKDKKLRAKLASEQVSQKRARGEREDVQTYLNNPAVTSYSHAFGDELDDDDDATPGEPMDTGIEVDEEIGEKTWRVSQDEIADAVGISARTKKFDLKLETIGDGGYSIDYTRNGRHLAIASTHGHIATFDWQAGKLHSEIQVGESVRDIKFLHNESFYAVAQKKYVFIYDGEGTEIHKMKQHIDVTKMEFLPYHFLLATVGNAGHLKYHDTSTGLMVAEHKTRLGSVQAMAQNRHNAIIHLGHQNGTVTLWSPNLSTPHVKLLAHTGPVQSISIDPSASSCGRYMATSGADGRVKVWDNRNWGKTVREWTVRSGGRHEVDWSGRGLLAVAGKGGVSVYRDLHASSTKPPSSYLSLPLPGLAPRSIRFCPYEDILGVGHSSGFSSLLVPGSGISQYDSGEADVYESYGRRREKEVRGVMEKIQPDLITMDTNAFLGRVGDGGAAHRPVHGPNIREVPFYKKTRAERLEVLGKADTEGAGVADDAESADDADSGVDEAGNPSKPGQGAKRREKIRQEKEKHKMRGKSKSSKRFLRKKRKNVIDPTTVAVKEKLDRERAEQDKQRKVASGELKVDTGALSRFG</sequence>
<organism evidence="1 2">
    <name type="scientific">Naganishia onofrii</name>
    <dbReference type="NCBI Taxonomy" id="1851511"/>
    <lineage>
        <taxon>Eukaryota</taxon>
        <taxon>Fungi</taxon>
        <taxon>Dikarya</taxon>
        <taxon>Basidiomycota</taxon>
        <taxon>Agaricomycotina</taxon>
        <taxon>Tremellomycetes</taxon>
        <taxon>Filobasidiales</taxon>
        <taxon>Filobasidiaceae</taxon>
        <taxon>Naganishia</taxon>
    </lineage>
</organism>
<gene>
    <name evidence="1" type="ORF">QFC24_003077</name>
</gene>
<evidence type="ECO:0000313" key="1">
    <source>
        <dbReference type="EMBL" id="KAJ9124710.1"/>
    </source>
</evidence>
<keyword evidence="2" id="KW-1185">Reference proteome</keyword>
<comment type="caution">
    <text evidence="1">The sequence shown here is derived from an EMBL/GenBank/DDBJ whole genome shotgun (WGS) entry which is preliminary data.</text>
</comment>
<accession>A0ACC2XMW1</accession>